<organism evidence="1 2">
    <name type="scientific">Tomitella fengzijianii</name>
    <dbReference type="NCBI Taxonomy" id="2597660"/>
    <lineage>
        <taxon>Bacteria</taxon>
        <taxon>Bacillati</taxon>
        <taxon>Actinomycetota</taxon>
        <taxon>Actinomycetes</taxon>
        <taxon>Mycobacteriales</taxon>
        <taxon>Tomitella</taxon>
    </lineage>
</organism>
<dbReference type="Gene3D" id="1.20.1290.10">
    <property type="entry name" value="AhpD-like"/>
    <property type="match status" value="1"/>
</dbReference>
<dbReference type="EMBL" id="CP041765">
    <property type="protein sequence ID" value="QDQ97545.1"/>
    <property type="molecule type" value="Genomic_DNA"/>
</dbReference>
<accession>A0A516X3A5</accession>
<reference evidence="1 2" key="1">
    <citation type="submission" date="2019-07" db="EMBL/GenBank/DDBJ databases">
        <title>Tomitella cavernea sp. nov., an actinomycete isolated from soil.</title>
        <authorList>
            <person name="Cheng J."/>
        </authorList>
    </citation>
    <scope>NUCLEOTIDE SEQUENCE [LARGE SCALE GENOMIC DNA]</scope>
    <source>
        <strain evidence="1 2">HY188</strain>
    </source>
</reference>
<keyword evidence="2" id="KW-1185">Reference proteome</keyword>
<proteinExistence type="predicted"/>
<dbReference type="AlphaFoldDB" id="A0A516X3A5"/>
<evidence type="ECO:0000313" key="1">
    <source>
        <dbReference type="EMBL" id="QDQ97545.1"/>
    </source>
</evidence>
<dbReference type="SUPFAM" id="SSF69118">
    <property type="entry name" value="AhpD-like"/>
    <property type="match status" value="1"/>
</dbReference>
<protein>
    <submittedName>
        <fullName evidence="1">Carboxymuconolactone decarboxylase family protein</fullName>
    </submittedName>
</protein>
<dbReference type="Proteomes" id="UP000317344">
    <property type="component" value="Chromosome"/>
</dbReference>
<dbReference type="KEGG" id="toy:FO059_09640"/>
<evidence type="ECO:0000313" key="2">
    <source>
        <dbReference type="Proteomes" id="UP000317344"/>
    </source>
</evidence>
<dbReference type="InterPro" id="IPR029032">
    <property type="entry name" value="AhpD-like"/>
</dbReference>
<dbReference type="RefSeq" id="WP_143908339.1">
    <property type="nucleotide sequence ID" value="NZ_CP041765.1"/>
</dbReference>
<gene>
    <name evidence="1" type="ORF">FO059_09640</name>
</gene>
<name>A0A516X3A5_9ACTN</name>
<dbReference type="OrthoDB" id="9801997at2"/>
<sequence>MRSEWDRPARGALVAAAPEAAAVLDQLACGLVPGMGGLTALARVTCAEALGLEPLPRHEEPASAPAAASFAEQFSLDVSAVTDAQGRALETALGDRAGEYVLAVYAADWVPRVRRTLAELFDGAGEWPDDENEVDGLWPAVGGYVGAVARLQLLDPVLTELVRLRGARQHNCRMCKSLRSAPAMAAGAGEELFDAIDDYEHAGFTARQRAALELTDAMIWRPAYPSADLLGAVREHFTPAEAVELVLDISRNAINKVAVSQDRDQAQVSDGLQSYEVHADGAIEYGERIRIG</sequence>
<reference evidence="1 2" key="2">
    <citation type="submission" date="2019-07" db="EMBL/GenBank/DDBJ databases">
        <authorList>
            <person name="Huang Y."/>
        </authorList>
    </citation>
    <scope>NUCLEOTIDE SEQUENCE [LARGE SCALE GENOMIC DNA]</scope>
    <source>
        <strain evidence="1 2">HY188</strain>
    </source>
</reference>